<gene>
    <name evidence="3" type="ORF">MDA_GLEAN10014939</name>
</gene>
<dbReference type="eggNOG" id="KOG0017">
    <property type="taxonomic scope" value="Eukaryota"/>
</dbReference>
<dbReference type="Gene3D" id="3.30.70.270">
    <property type="match status" value="1"/>
</dbReference>
<organism evidence="3 4">
    <name type="scientific">Myotis davidii</name>
    <name type="common">David's myotis</name>
    <dbReference type="NCBI Taxonomy" id="225400"/>
    <lineage>
        <taxon>Eukaryota</taxon>
        <taxon>Metazoa</taxon>
        <taxon>Chordata</taxon>
        <taxon>Craniata</taxon>
        <taxon>Vertebrata</taxon>
        <taxon>Euteleostomi</taxon>
        <taxon>Mammalia</taxon>
        <taxon>Eutheria</taxon>
        <taxon>Laurasiatheria</taxon>
        <taxon>Chiroptera</taxon>
        <taxon>Yangochiroptera</taxon>
        <taxon>Vespertilionidae</taxon>
        <taxon>Myotis</taxon>
    </lineage>
</organism>
<dbReference type="InterPro" id="IPR032567">
    <property type="entry name" value="RTL1-rel"/>
</dbReference>
<dbReference type="Gene3D" id="2.40.70.10">
    <property type="entry name" value="Acid Proteases"/>
    <property type="match status" value="1"/>
</dbReference>
<dbReference type="PANTHER" id="PTHR15503:SF39">
    <property type="entry name" value="RETROTRANSPOSON-LIKE PROTEIN 1"/>
    <property type="match status" value="1"/>
</dbReference>
<reference evidence="4" key="1">
    <citation type="journal article" date="2013" name="Science">
        <title>Comparative analysis of bat genomes provides insight into the evolution of flight and immunity.</title>
        <authorList>
            <person name="Zhang G."/>
            <person name="Cowled C."/>
            <person name="Shi Z."/>
            <person name="Huang Z."/>
            <person name="Bishop-Lilly K.A."/>
            <person name="Fang X."/>
            <person name="Wynne J.W."/>
            <person name="Xiong Z."/>
            <person name="Baker M.L."/>
            <person name="Zhao W."/>
            <person name="Tachedjian M."/>
            <person name="Zhu Y."/>
            <person name="Zhou P."/>
            <person name="Jiang X."/>
            <person name="Ng J."/>
            <person name="Yang L."/>
            <person name="Wu L."/>
            <person name="Xiao J."/>
            <person name="Feng Y."/>
            <person name="Chen Y."/>
            <person name="Sun X."/>
            <person name="Zhang Y."/>
            <person name="Marsh G.A."/>
            <person name="Crameri G."/>
            <person name="Broder C.C."/>
            <person name="Frey K.G."/>
            <person name="Wang L.F."/>
            <person name="Wang J."/>
        </authorList>
    </citation>
    <scope>NUCLEOTIDE SEQUENCE [LARGE SCALE GENOMIC DNA]</scope>
</reference>
<dbReference type="InterPro" id="IPR043128">
    <property type="entry name" value="Rev_trsase/Diguanyl_cyclase"/>
</dbReference>
<accession>L5LRH7</accession>
<dbReference type="CDD" id="cd00303">
    <property type="entry name" value="retropepsin_like"/>
    <property type="match status" value="1"/>
</dbReference>
<sequence length="762" mass="86999">MIEPSEDSFETMMERKNPSSKQMESSEGSSNTTMEREGGVQEAAGLAQGPAQGMGELPIDLLQDMEEPSSGRHSEIKDPPNDLLQDLEESCKASRQEVGDPIGEAPGEMEEASVNEGELDEEDDDTDLSEDDEEEEEEPGELELRGRVSSFTSMYFWMQDLKEQQKIAIEILMKAIRIGRVPEPQIFSGDRRDYPEFFVHCHMIIQGYPRKFRNDRRRVRFVISHLSDTALEWAQNLKRQRSPLLTNYPAFMEAMTNMFHYKEELRVAEDTMLNIAQGDRAAIDYIDEFRELVPTLGWPDEVLQAHLCLGLNEEIRQYLFQLPQPDSLDSLMALVLQIEENLAERKAVLRMRPETHSRNLTKMDSPAPEKWPVSSWLTYEIQPDIDRRHVFLLLMVRVNPYHSVAVQALVDSGASSNFMDERFAQEHYVELFEKPYPQSIHTMDGSLIGNEPVWLHTEPLVCFHQNHHELIEFDIVPSPNFSVVLGINWLRVHSPDIDWARGRCTFHSPYCLKNCFSPLPPSTTLERHAISLLPGLLPQYSDLADVFNPKKADDETSDQPSSDGSDDLSESEPSELQQAGDSDHSSTADTRPSVAPPEPVGAGMQETARLGNEEEDSQEERQIIPELFQQLHGATWFTRLELRGIIVEEGKKKAAEELWKVAFGLELQTKTSYQPFEISSDPVIPQSVMHCILKDLLGKCVLSYGNEVVIYSMSQEAHLRHIRQVLVRFRHHHVYCSLDRSQFHQHTVEFIEDHQGLPDPSL</sequence>
<feature type="region of interest" description="Disordered" evidence="1">
    <location>
        <begin position="1"/>
        <end position="141"/>
    </location>
</feature>
<evidence type="ECO:0000313" key="3">
    <source>
        <dbReference type="EMBL" id="ELK28088.1"/>
    </source>
</evidence>
<dbReference type="SUPFAM" id="SSF56672">
    <property type="entry name" value="DNA/RNA polymerases"/>
    <property type="match status" value="1"/>
</dbReference>
<feature type="compositionally biased region" description="Basic and acidic residues" evidence="1">
    <location>
        <begin position="69"/>
        <end position="80"/>
    </location>
</feature>
<dbReference type="SUPFAM" id="SSF50630">
    <property type="entry name" value="Acid proteases"/>
    <property type="match status" value="1"/>
</dbReference>
<proteinExistence type="predicted"/>
<feature type="compositionally biased region" description="Low complexity" evidence="1">
    <location>
        <begin position="19"/>
        <end position="30"/>
    </location>
</feature>
<feature type="compositionally biased region" description="Acidic residues" evidence="1">
    <location>
        <begin position="564"/>
        <end position="573"/>
    </location>
</feature>
<evidence type="ECO:0000313" key="4">
    <source>
        <dbReference type="Proteomes" id="UP000010556"/>
    </source>
</evidence>
<evidence type="ECO:0000259" key="2">
    <source>
        <dbReference type="Pfam" id="PF16297"/>
    </source>
</evidence>
<name>L5LRH7_MYODS</name>
<dbReference type="Proteomes" id="UP000010556">
    <property type="component" value="Unassembled WGS sequence"/>
</dbReference>
<dbReference type="Pfam" id="PF16297">
    <property type="entry name" value="DUF4939"/>
    <property type="match status" value="1"/>
</dbReference>
<keyword evidence="4" id="KW-1185">Reference proteome</keyword>
<dbReference type="AlphaFoldDB" id="L5LRH7"/>
<dbReference type="InterPro" id="IPR043502">
    <property type="entry name" value="DNA/RNA_pol_sf"/>
</dbReference>
<protein>
    <recommendedName>
        <fullName evidence="2">DUF4939 domain-containing protein</fullName>
    </recommendedName>
</protein>
<feature type="domain" description="DUF4939" evidence="2">
    <location>
        <begin position="179"/>
        <end position="263"/>
    </location>
</feature>
<dbReference type="PANTHER" id="PTHR15503">
    <property type="entry name" value="LDOC1 RELATED"/>
    <property type="match status" value="1"/>
</dbReference>
<dbReference type="InterPro" id="IPR021109">
    <property type="entry name" value="Peptidase_aspartic_dom_sf"/>
</dbReference>
<dbReference type="InterPro" id="IPR032549">
    <property type="entry name" value="DUF4939"/>
</dbReference>
<feature type="compositionally biased region" description="Basic and acidic residues" evidence="1">
    <location>
        <begin position="89"/>
        <end position="98"/>
    </location>
</feature>
<dbReference type="EMBL" id="KB109558">
    <property type="protein sequence ID" value="ELK28088.1"/>
    <property type="molecule type" value="Genomic_DNA"/>
</dbReference>
<feature type="region of interest" description="Disordered" evidence="1">
    <location>
        <begin position="549"/>
        <end position="603"/>
    </location>
</feature>
<feature type="compositionally biased region" description="Acidic residues" evidence="1">
    <location>
        <begin position="107"/>
        <end position="141"/>
    </location>
</feature>
<dbReference type="CDD" id="cd01647">
    <property type="entry name" value="RT_LTR"/>
    <property type="match status" value="1"/>
</dbReference>
<evidence type="ECO:0000256" key="1">
    <source>
        <dbReference type="SAM" id="MobiDB-lite"/>
    </source>
</evidence>